<evidence type="ECO:0000313" key="2">
    <source>
        <dbReference type="Proteomes" id="UP001174136"/>
    </source>
</evidence>
<proteinExistence type="predicted"/>
<sequence length="498" mass="55631">MSVYLNKRGVHPQEYSQEIMSRLMGKARDIVKVTLRSMPSLRPAENTKLVFDILKQHFSEVTYSSMPLADFYNTLPLTGESPMDYWIRLNKAVDVADECLRRQGRNIEDPSHKVTMMLVKYCPDPALASVLKCKTSEKWTANEIQEHLIKHQREARTTSQAKSYRPKNIGVHAQTPAIDTATANNTTDLTCYPKSMGPSFSPQTESVCIQSLIGLLNRVLEQKAQTAAVVPPSKGPVAIVQSRCRVCQSAEHSTTAHCRQANLCMGCYKPGHWKRESMSDDCTVIVQNIHTVEIFNELFHAPVTVNGRVQLQGLLDTGSMACTISEQAEQRLLADSVLTQQQELPQHIILVGCGGVQVSPKCMYDMELSLYGVKCLVPVLVVTGQKDDVIVGTNMLKYVLHQLKNESNYWTLISRNTEGSSDGEQFLEMMASLTRWRGEDVPEKVGTVKLTQAVTLLPKQEYLLWGRLPSNVPKSCVCLGASWWGEWSRRCGEMAGPP</sequence>
<comment type="caution">
    <text evidence="1">The sequence shown here is derived from an EMBL/GenBank/DDBJ whole genome shotgun (WGS) entry which is preliminary data.</text>
</comment>
<evidence type="ECO:0000313" key="1">
    <source>
        <dbReference type="EMBL" id="KAK0145322.1"/>
    </source>
</evidence>
<organism evidence="1 2">
    <name type="scientific">Merluccius polli</name>
    <name type="common">Benguela hake</name>
    <name type="synonym">Merluccius cadenati</name>
    <dbReference type="NCBI Taxonomy" id="89951"/>
    <lineage>
        <taxon>Eukaryota</taxon>
        <taxon>Metazoa</taxon>
        <taxon>Chordata</taxon>
        <taxon>Craniata</taxon>
        <taxon>Vertebrata</taxon>
        <taxon>Euteleostomi</taxon>
        <taxon>Actinopterygii</taxon>
        <taxon>Neopterygii</taxon>
        <taxon>Teleostei</taxon>
        <taxon>Neoteleostei</taxon>
        <taxon>Acanthomorphata</taxon>
        <taxon>Zeiogadaria</taxon>
        <taxon>Gadariae</taxon>
        <taxon>Gadiformes</taxon>
        <taxon>Gadoidei</taxon>
        <taxon>Merlucciidae</taxon>
        <taxon>Merluccius</taxon>
    </lineage>
</organism>
<dbReference type="SUPFAM" id="SSF50630">
    <property type="entry name" value="Acid proteases"/>
    <property type="match status" value="1"/>
</dbReference>
<dbReference type="Gene3D" id="2.40.70.10">
    <property type="entry name" value="Acid Proteases"/>
    <property type="match status" value="1"/>
</dbReference>
<reference evidence="1" key="1">
    <citation type="journal article" date="2023" name="Front. Mar. Sci.">
        <title>A new Merluccius polli reference genome to investigate the effects of global change in West African waters.</title>
        <authorList>
            <person name="Mateo J.L."/>
            <person name="Blanco-Fernandez C."/>
            <person name="Garcia-Vazquez E."/>
            <person name="Machado-Schiaffino G."/>
        </authorList>
    </citation>
    <scope>NUCLEOTIDE SEQUENCE</scope>
    <source>
        <strain evidence="1">C29</strain>
        <tissue evidence="1">Fin</tissue>
    </source>
</reference>
<dbReference type="AlphaFoldDB" id="A0AA47MSL0"/>
<protein>
    <submittedName>
        <fullName evidence="1">Uncharacterized protein</fullName>
    </submittedName>
</protein>
<gene>
    <name evidence="1" type="ORF">N1851_015770</name>
</gene>
<accession>A0AA47MSL0</accession>
<dbReference type="InterPro" id="IPR021109">
    <property type="entry name" value="Peptidase_aspartic_dom_sf"/>
</dbReference>
<keyword evidence="2" id="KW-1185">Reference proteome</keyword>
<name>A0AA47MSL0_MERPO</name>
<dbReference type="EMBL" id="JAOPHQ010002864">
    <property type="protein sequence ID" value="KAK0145322.1"/>
    <property type="molecule type" value="Genomic_DNA"/>
</dbReference>
<dbReference type="Proteomes" id="UP001174136">
    <property type="component" value="Unassembled WGS sequence"/>
</dbReference>